<dbReference type="Proteomes" id="UP000494119">
    <property type="component" value="Unassembled WGS sequence"/>
</dbReference>
<sequence>MRTNRVNADVLAESRRLAFDVGNAADDGMRNAPEDGALREVAGQQRSDTRDRKQRKEPGKFGAVTNMTSS</sequence>
<feature type="compositionally biased region" description="Basic and acidic residues" evidence="1">
    <location>
        <begin position="47"/>
        <end position="59"/>
    </location>
</feature>
<evidence type="ECO:0000313" key="3">
    <source>
        <dbReference type="Proteomes" id="UP000494119"/>
    </source>
</evidence>
<evidence type="ECO:0000313" key="2">
    <source>
        <dbReference type="EMBL" id="CAB3808504.1"/>
    </source>
</evidence>
<reference evidence="2 3" key="1">
    <citation type="submission" date="2020-04" db="EMBL/GenBank/DDBJ databases">
        <authorList>
            <person name="De Canck E."/>
        </authorList>
    </citation>
    <scope>NUCLEOTIDE SEQUENCE [LARGE SCALE GENOMIC DNA]</scope>
    <source>
        <strain evidence="2 3">LMG 28688</strain>
    </source>
</reference>
<protein>
    <submittedName>
        <fullName evidence="2">Uncharacterized protein</fullName>
    </submittedName>
</protein>
<keyword evidence="3" id="KW-1185">Reference proteome</keyword>
<accession>A0A6J5H0A1</accession>
<evidence type="ECO:0000256" key="1">
    <source>
        <dbReference type="SAM" id="MobiDB-lite"/>
    </source>
</evidence>
<dbReference type="EMBL" id="CADIKL010000059">
    <property type="protein sequence ID" value="CAB3808504.1"/>
    <property type="molecule type" value="Genomic_DNA"/>
</dbReference>
<feature type="region of interest" description="Disordered" evidence="1">
    <location>
        <begin position="24"/>
        <end position="70"/>
    </location>
</feature>
<gene>
    <name evidence="2" type="ORF">LMG28688_06782</name>
</gene>
<name>A0A6J5H0A1_9BURK</name>
<dbReference type="AlphaFoldDB" id="A0A6J5H0A1"/>
<organism evidence="2 3">
    <name type="scientific">Paraburkholderia caffeinitolerans</name>
    <dbReference type="NCBI Taxonomy" id="1723730"/>
    <lineage>
        <taxon>Bacteria</taxon>
        <taxon>Pseudomonadati</taxon>
        <taxon>Pseudomonadota</taxon>
        <taxon>Betaproteobacteria</taxon>
        <taxon>Burkholderiales</taxon>
        <taxon>Burkholderiaceae</taxon>
        <taxon>Paraburkholderia</taxon>
    </lineage>
</organism>
<proteinExistence type="predicted"/>
<feature type="compositionally biased region" description="Basic and acidic residues" evidence="1">
    <location>
        <begin position="27"/>
        <end position="38"/>
    </location>
</feature>
<dbReference type="RefSeq" id="WP_175198211.1">
    <property type="nucleotide sequence ID" value="NZ_CADIKL010000059.1"/>
</dbReference>